<feature type="compositionally biased region" description="Basic and acidic residues" evidence="1">
    <location>
        <begin position="381"/>
        <end position="391"/>
    </location>
</feature>
<feature type="region of interest" description="Disordered" evidence="1">
    <location>
        <begin position="357"/>
        <end position="391"/>
    </location>
</feature>
<dbReference type="SUPFAM" id="SSF81995">
    <property type="entry name" value="beta-sandwich domain of Sec23/24"/>
    <property type="match status" value="1"/>
</dbReference>
<evidence type="ECO:0000313" key="2">
    <source>
        <dbReference type="EMBL" id="GGO86867.1"/>
    </source>
</evidence>
<feature type="compositionally biased region" description="Low complexity" evidence="1">
    <location>
        <begin position="20"/>
        <end position="34"/>
    </location>
</feature>
<proteinExistence type="predicted"/>
<feature type="compositionally biased region" description="Pro residues" evidence="1">
    <location>
        <begin position="51"/>
        <end position="62"/>
    </location>
</feature>
<gene>
    <name evidence="2" type="ORF">GCM10012280_24010</name>
</gene>
<dbReference type="Proteomes" id="UP000641932">
    <property type="component" value="Unassembled WGS sequence"/>
</dbReference>
<reference evidence="2" key="1">
    <citation type="journal article" date="2014" name="Int. J. Syst. Evol. Microbiol.">
        <title>Complete genome sequence of Corynebacterium casei LMG S-19264T (=DSM 44701T), isolated from a smear-ripened cheese.</title>
        <authorList>
            <consortium name="US DOE Joint Genome Institute (JGI-PGF)"/>
            <person name="Walter F."/>
            <person name="Albersmeier A."/>
            <person name="Kalinowski J."/>
            <person name="Ruckert C."/>
        </authorList>
    </citation>
    <scope>NUCLEOTIDE SEQUENCE</scope>
    <source>
        <strain evidence="2">CGMCC 4.7201</strain>
    </source>
</reference>
<feature type="compositionally biased region" description="Low complexity" evidence="1">
    <location>
        <begin position="197"/>
        <end position="214"/>
    </location>
</feature>
<protein>
    <submittedName>
        <fullName evidence="2">Uncharacterized protein</fullName>
    </submittedName>
</protein>
<feature type="compositionally biased region" description="Low complexity" evidence="1">
    <location>
        <begin position="41"/>
        <end position="50"/>
    </location>
</feature>
<feature type="compositionally biased region" description="Low complexity" evidence="1">
    <location>
        <begin position="105"/>
        <end position="133"/>
    </location>
</feature>
<evidence type="ECO:0000313" key="3">
    <source>
        <dbReference type="Proteomes" id="UP000641932"/>
    </source>
</evidence>
<dbReference type="AlphaFoldDB" id="A0A918DWK5"/>
<feature type="compositionally biased region" description="Low complexity" evidence="1">
    <location>
        <begin position="322"/>
        <end position="333"/>
    </location>
</feature>
<organism evidence="2 3">
    <name type="scientific">Wenjunlia tyrosinilytica</name>
    <dbReference type="NCBI Taxonomy" id="1544741"/>
    <lineage>
        <taxon>Bacteria</taxon>
        <taxon>Bacillati</taxon>
        <taxon>Actinomycetota</taxon>
        <taxon>Actinomycetes</taxon>
        <taxon>Kitasatosporales</taxon>
        <taxon>Streptomycetaceae</taxon>
        <taxon>Wenjunlia</taxon>
    </lineage>
</organism>
<dbReference type="EMBL" id="BMMS01000009">
    <property type="protein sequence ID" value="GGO86867.1"/>
    <property type="molecule type" value="Genomic_DNA"/>
</dbReference>
<keyword evidence="3" id="KW-1185">Reference proteome</keyword>
<feature type="region of interest" description="Disordered" evidence="1">
    <location>
        <begin position="1"/>
        <end position="333"/>
    </location>
</feature>
<sequence length="538" mass="56486">MDPDELTLDDLFRPEPPGQPQQAAQHYQQPHYPSAQPPYAQPQVQPHVQQPQPPHVQQPPAPQGGFGEWQQAEPWQGQAWGAPQGTAPEPDPGSADETQLIAPYSDGSSPVGGQPSGGHSADSHPIGGHPTGHPGAGHPGTSGYPDTGAHPGGFPDGAADETRQIPQIPQSFPPVPPIPTAPPEVSANPSPRPSRPSAPRSHRQQPQTQQQRSQANEPAGGSPFTIRPGLPSGAYGEEPSYVTPGEEEDGSADETRVLPPVTADTPAPAPAPGYPPAPQAHAQPQPQPQHRAPVPTPQYQPAPPVADPVPPGPPPPPRSRRAASGPSRGGRRLPPAVLVSLVVVGCVAVGLGAAAAFSSGGDGDSRPDDAKQNAGSSSTAPKRDAKDPVKAQAEDLNALLKDSNQSRSTVISAVNDIRRCDDLRDAARNLRDAAAQRNDLVSKLSELDLSKLPNHAELTSALNKGWASSASADNHYASWADQVDRKHGCRKGRARVTLHRHEGDRASGNASQAKQRAADLWNGIAKRYGLPQRTRTDL</sequence>
<reference evidence="2" key="2">
    <citation type="submission" date="2020-09" db="EMBL/GenBank/DDBJ databases">
        <authorList>
            <person name="Sun Q."/>
            <person name="Zhou Y."/>
        </authorList>
    </citation>
    <scope>NUCLEOTIDE SEQUENCE</scope>
    <source>
        <strain evidence="2">CGMCC 4.7201</strain>
    </source>
</reference>
<feature type="compositionally biased region" description="Pro residues" evidence="1">
    <location>
        <begin position="294"/>
        <end position="317"/>
    </location>
</feature>
<feature type="compositionally biased region" description="Pro residues" evidence="1">
    <location>
        <begin position="267"/>
        <end position="278"/>
    </location>
</feature>
<evidence type="ECO:0000256" key="1">
    <source>
        <dbReference type="SAM" id="MobiDB-lite"/>
    </source>
</evidence>
<feature type="compositionally biased region" description="Pro residues" evidence="1">
    <location>
        <begin position="171"/>
        <end position="182"/>
    </location>
</feature>
<name>A0A918DWK5_9ACTN</name>
<feature type="compositionally biased region" description="Low complexity" evidence="1">
    <location>
        <begin position="279"/>
        <end position="293"/>
    </location>
</feature>
<comment type="caution">
    <text evidence="2">The sequence shown here is derived from an EMBL/GenBank/DDBJ whole genome shotgun (WGS) entry which is preliminary data.</text>
</comment>
<accession>A0A918DWK5</accession>